<dbReference type="AlphaFoldDB" id="A0AAE0G8P3"/>
<dbReference type="EMBL" id="LGRX02008347">
    <property type="protein sequence ID" value="KAK3273637.1"/>
    <property type="molecule type" value="Genomic_DNA"/>
</dbReference>
<dbReference type="InterPro" id="IPR028082">
    <property type="entry name" value="Peripla_BP_I"/>
</dbReference>
<sequence>EALLLKAQEKKMLDGAWAWFFDVAVPHDFHQHTSDPNATSHQAAGAVFFSICCEPKDLRDEWVAAGITESAWMQSFPYSLWGELSFPQGVADIPDWGAARLVYDAIWAASYTLSQTTREEWNSTASLNAEVPNVSFLGASGNVSFTETLERRTTYFITNLAPSAGGAPRSIQLGAWSTGREPPGPFETAVVWHDRTTVAPLDGAHCAPGELYLVPGRLCVSHLACMHLPLDNSTYSVRSLTFSLLAAMHVQRNDTSFVRPGSPTLAPGWKMEMTFTTRACPHACQHLKAGPRVRHQVDGLKSQDFVGLAGGAAHSKRAKEVAYHHGESLPLLFAQATASTLNSFEYPLLAVLSSDLEARHYVLAGYLPRINVWDVSACDRVSSHSPAPYRLRSPTRNFTMASHGPVELLSTGHWPALFAAE</sequence>
<protein>
    <recommendedName>
        <fullName evidence="5">Receptor ligand binding region domain-containing protein</fullName>
    </recommendedName>
</protein>
<keyword evidence="4" id="KW-0472">Membrane</keyword>
<accession>A0AAE0G8P3</accession>
<evidence type="ECO:0000313" key="7">
    <source>
        <dbReference type="Proteomes" id="UP001190700"/>
    </source>
</evidence>
<keyword evidence="2" id="KW-0812">Transmembrane</keyword>
<dbReference type="SUPFAM" id="SSF53822">
    <property type="entry name" value="Periplasmic binding protein-like I"/>
    <property type="match status" value="1"/>
</dbReference>
<dbReference type="InterPro" id="IPR001828">
    <property type="entry name" value="ANF_lig-bd_rcpt"/>
</dbReference>
<dbReference type="Pfam" id="PF01094">
    <property type="entry name" value="ANF_receptor"/>
    <property type="match status" value="1"/>
</dbReference>
<name>A0AAE0G8P3_9CHLO</name>
<proteinExistence type="predicted"/>
<evidence type="ECO:0000256" key="3">
    <source>
        <dbReference type="ARBA" id="ARBA00022989"/>
    </source>
</evidence>
<evidence type="ECO:0000256" key="2">
    <source>
        <dbReference type="ARBA" id="ARBA00022692"/>
    </source>
</evidence>
<dbReference type="Proteomes" id="UP001190700">
    <property type="component" value="Unassembled WGS sequence"/>
</dbReference>
<gene>
    <name evidence="6" type="ORF">CYMTET_18133</name>
</gene>
<comment type="subcellular location">
    <subcellularLocation>
        <location evidence="1">Membrane</location>
    </subcellularLocation>
</comment>
<organism evidence="6 7">
    <name type="scientific">Cymbomonas tetramitiformis</name>
    <dbReference type="NCBI Taxonomy" id="36881"/>
    <lineage>
        <taxon>Eukaryota</taxon>
        <taxon>Viridiplantae</taxon>
        <taxon>Chlorophyta</taxon>
        <taxon>Pyramimonadophyceae</taxon>
        <taxon>Pyramimonadales</taxon>
        <taxon>Pyramimonadaceae</taxon>
        <taxon>Cymbomonas</taxon>
    </lineage>
</organism>
<keyword evidence="3" id="KW-1133">Transmembrane helix</keyword>
<dbReference type="Gene3D" id="3.40.50.2300">
    <property type="match status" value="2"/>
</dbReference>
<evidence type="ECO:0000256" key="1">
    <source>
        <dbReference type="ARBA" id="ARBA00004370"/>
    </source>
</evidence>
<evidence type="ECO:0000313" key="6">
    <source>
        <dbReference type="EMBL" id="KAK3273637.1"/>
    </source>
</evidence>
<keyword evidence="7" id="KW-1185">Reference proteome</keyword>
<dbReference type="GO" id="GO:0016020">
    <property type="term" value="C:membrane"/>
    <property type="evidence" value="ECO:0007669"/>
    <property type="project" value="UniProtKB-SubCell"/>
</dbReference>
<reference evidence="6 7" key="1">
    <citation type="journal article" date="2015" name="Genome Biol. Evol.">
        <title>Comparative Genomics of a Bacterivorous Green Alga Reveals Evolutionary Causalities and Consequences of Phago-Mixotrophic Mode of Nutrition.</title>
        <authorList>
            <person name="Burns J.A."/>
            <person name="Paasch A."/>
            <person name="Narechania A."/>
            <person name="Kim E."/>
        </authorList>
    </citation>
    <scope>NUCLEOTIDE SEQUENCE [LARGE SCALE GENOMIC DNA]</scope>
    <source>
        <strain evidence="6 7">PLY_AMNH</strain>
    </source>
</reference>
<comment type="caution">
    <text evidence="6">The sequence shown here is derived from an EMBL/GenBank/DDBJ whole genome shotgun (WGS) entry which is preliminary data.</text>
</comment>
<feature type="non-terminal residue" evidence="6">
    <location>
        <position position="1"/>
    </location>
</feature>
<evidence type="ECO:0000259" key="5">
    <source>
        <dbReference type="Pfam" id="PF01094"/>
    </source>
</evidence>
<evidence type="ECO:0000256" key="4">
    <source>
        <dbReference type="ARBA" id="ARBA00023136"/>
    </source>
</evidence>
<feature type="domain" description="Receptor ligand binding region" evidence="5">
    <location>
        <begin position="98"/>
        <end position="162"/>
    </location>
</feature>